<name>A0A8H4AJT7_GIGMA</name>
<gene>
    <name evidence="2" type="ORF">F8M41_019537</name>
</gene>
<dbReference type="Proteomes" id="UP000439903">
    <property type="component" value="Unassembled WGS sequence"/>
</dbReference>
<accession>A0A8H4AJT7</accession>
<evidence type="ECO:0000313" key="2">
    <source>
        <dbReference type="EMBL" id="KAF0504385.1"/>
    </source>
</evidence>
<proteinExistence type="predicted"/>
<evidence type="ECO:0000313" key="3">
    <source>
        <dbReference type="Proteomes" id="UP000439903"/>
    </source>
</evidence>
<comment type="caution">
    <text evidence="2">The sequence shown here is derived from an EMBL/GenBank/DDBJ whole genome shotgun (WGS) entry which is preliminary data.</text>
</comment>
<keyword evidence="3" id="KW-1185">Reference proteome</keyword>
<reference evidence="2 3" key="1">
    <citation type="journal article" date="2019" name="Environ. Microbiol.">
        <title>At the nexus of three kingdoms: the genome of the mycorrhizal fungus Gigaspora margarita provides insights into plant, endobacterial and fungal interactions.</title>
        <authorList>
            <person name="Venice F."/>
            <person name="Ghignone S."/>
            <person name="Salvioli di Fossalunga A."/>
            <person name="Amselem J."/>
            <person name="Novero M."/>
            <person name="Xianan X."/>
            <person name="Sedzielewska Toro K."/>
            <person name="Morin E."/>
            <person name="Lipzen A."/>
            <person name="Grigoriev I.V."/>
            <person name="Henrissat B."/>
            <person name="Martin F.M."/>
            <person name="Bonfante P."/>
        </authorList>
    </citation>
    <scope>NUCLEOTIDE SEQUENCE [LARGE SCALE GENOMIC DNA]</scope>
    <source>
        <strain evidence="2 3">BEG34</strain>
    </source>
</reference>
<feature type="compositionally biased region" description="Polar residues" evidence="1">
    <location>
        <begin position="25"/>
        <end position="38"/>
    </location>
</feature>
<dbReference type="OrthoDB" id="2431193at2759"/>
<sequence length="101" mass="11119">MRQYMDQQFDTINRRFAQLEQANVSGSEVNTNLSNTAQKEGAQHTPIRNQGAIRNANMGSNEDMIEGNYPPTPTLNRLIIEASSTPQAVGSKLKPDPSSTK</sequence>
<feature type="region of interest" description="Disordered" evidence="1">
    <location>
        <begin position="25"/>
        <end position="50"/>
    </location>
</feature>
<organism evidence="2 3">
    <name type="scientific">Gigaspora margarita</name>
    <dbReference type="NCBI Taxonomy" id="4874"/>
    <lineage>
        <taxon>Eukaryota</taxon>
        <taxon>Fungi</taxon>
        <taxon>Fungi incertae sedis</taxon>
        <taxon>Mucoromycota</taxon>
        <taxon>Glomeromycotina</taxon>
        <taxon>Glomeromycetes</taxon>
        <taxon>Diversisporales</taxon>
        <taxon>Gigasporaceae</taxon>
        <taxon>Gigaspora</taxon>
    </lineage>
</organism>
<protein>
    <submittedName>
        <fullName evidence="2">Uncharacterized protein</fullName>
    </submittedName>
</protein>
<dbReference type="AlphaFoldDB" id="A0A8H4AJT7"/>
<evidence type="ECO:0000256" key="1">
    <source>
        <dbReference type="SAM" id="MobiDB-lite"/>
    </source>
</evidence>
<dbReference type="EMBL" id="WTPW01000508">
    <property type="protein sequence ID" value="KAF0504385.1"/>
    <property type="molecule type" value="Genomic_DNA"/>
</dbReference>
<feature type="region of interest" description="Disordered" evidence="1">
    <location>
        <begin position="81"/>
        <end position="101"/>
    </location>
</feature>